<feature type="transmembrane region" description="Helical" evidence="1">
    <location>
        <begin position="141"/>
        <end position="165"/>
    </location>
</feature>
<keyword evidence="3" id="KW-1185">Reference proteome</keyword>
<organism evidence="2 3">
    <name type="scientific">Amycolatopsis endophytica</name>
    <dbReference type="NCBI Taxonomy" id="860233"/>
    <lineage>
        <taxon>Bacteria</taxon>
        <taxon>Bacillati</taxon>
        <taxon>Actinomycetota</taxon>
        <taxon>Actinomycetes</taxon>
        <taxon>Pseudonocardiales</taxon>
        <taxon>Pseudonocardiaceae</taxon>
        <taxon>Amycolatopsis</taxon>
    </lineage>
</organism>
<evidence type="ECO:0000256" key="1">
    <source>
        <dbReference type="SAM" id="Phobius"/>
    </source>
</evidence>
<keyword evidence="1" id="KW-0812">Transmembrane</keyword>
<dbReference type="AlphaFoldDB" id="A0A853BAW9"/>
<evidence type="ECO:0008006" key="4">
    <source>
        <dbReference type="Google" id="ProtNLM"/>
    </source>
</evidence>
<keyword evidence="1" id="KW-1133">Transmembrane helix</keyword>
<accession>A0A853BAW9</accession>
<proteinExistence type="predicted"/>
<evidence type="ECO:0000313" key="2">
    <source>
        <dbReference type="EMBL" id="NYI91925.1"/>
    </source>
</evidence>
<dbReference type="PANTHER" id="PTHR42305:SF1">
    <property type="entry name" value="MEMBRANE PROTEIN RV1733C-RELATED"/>
    <property type="match status" value="1"/>
</dbReference>
<keyword evidence="1" id="KW-0472">Membrane</keyword>
<feature type="transmembrane region" description="Helical" evidence="1">
    <location>
        <begin position="28"/>
        <end position="49"/>
    </location>
</feature>
<comment type="caution">
    <text evidence="2">The sequence shown here is derived from an EMBL/GenBank/DDBJ whole genome shotgun (WGS) entry which is preliminary data.</text>
</comment>
<dbReference type="EMBL" id="JACCFK010000002">
    <property type="protein sequence ID" value="NYI91925.1"/>
    <property type="molecule type" value="Genomic_DNA"/>
</dbReference>
<reference evidence="2 3" key="1">
    <citation type="submission" date="2020-07" db="EMBL/GenBank/DDBJ databases">
        <title>Sequencing the genomes of 1000 actinobacteria strains.</title>
        <authorList>
            <person name="Klenk H.-P."/>
        </authorList>
    </citation>
    <scope>NUCLEOTIDE SEQUENCE [LARGE SCALE GENOMIC DNA]</scope>
    <source>
        <strain evidence="2 3">DSM 104006</strain>
    </source>
</reference>
<dbReference type="InterPro" id="IPR039708">
    <property type="entry name" value="MT1774/Rv1733c-like"/>
</dbReference>
<dbReference type="RefSeq" id="WP_179776236.1">
    <property type="nucleotide sequence ID" value="NZ_JACCFK010000002.1"/>
</dbReference>
<name>A0A853BAW9_9PSEU</name>
<gene>
    <name evidence="2" type="ORF">HNR02_005300</name>
</gene>
<dbReference type="Proteomes" id="UP000549616">
    <property type="component" value="Unassembled WGS sequence"/>
</dbReference>
<protein>
    <recommendedName>
        <fullName evidence="4">Transmembrane protein</fullName>
    </recommendedName>
</protein>
<sequence>MSGSGLRRFWRLLRPEGPLARPWDRWEARLFLVAILLALVAVPVSVLVVSQVYGTQASIARAQQTDRSPVMALVLAEAGTFVAGGPVSQVQEVPALWVLPDGTERTGPIAVAAGTDRGARLPIWVDGEGEPVPPPLSMFNALGIALSVGLLLWLGVVLVLALVVLGVHCALDRARAAAWAREWERLGQGRSGR</sequence>
<dbReference type="PANTHER" id="PTHR42305">
    <property type="entry name" value="MEMBRANE PROTEIN RV1733C-RELATED"/>
    <property type="match status" value="1"/>
</dbReference>
<evidence type="ECO:0000313" key="3">
    <source>
        <dbReference type="Proteomes" id="UP000549616"/>
    </source>
</evidence>